<evidence type="ECO:0000256" key="5">
    <source>
        <dbReference type="ARBA" id="ARBA00022989"/>
    </source>
</evidence>
<dbReference type="PROSITE" id="PS50928">
    <property type="entry name" value="ABC_TM1"/>
    <property type="match status" value="1"/>
</dbReference>
<feature type="transmembrane region" description="Helical" evidence="7">
    <location>
        <begin position="146"/>
        <end position="169"/>
    </location>
</feature>
<accession>A0A941JPJ5</accession>
<dbReference type="Pfam" id="PF00528">
    <property type="entry name" value="BPD_transp_1"/>
    <property type="match status" value="1"/>
</dbReference>
<dbReference type="GO" id="GO:0055085">
    <property type="term" value="P:transmembrane transport"/>
    <property type="evidence" value="ECO:0007669"/>
    <property type="project" value="InterPro"/>
</dbReference>
<keyword evidence="6 7" id="KW-0472">Membrane</keyword>
<sequence>MKAFLKKEEGVDKVNQVTPTEVNQLENSKIRKKKTYRTPWRTELKKNWPLYVLCIPALVFVLVFSYAPMGGVIIAFQDYKPWLGILGSEWIGLDNFRRIFEYQESIQAIYNTVIIAVIKILVGIIVPIIMALLLNEVRHMGLKKGIQTLVYLPHFLSWVTVAGIMLNILSLDGGINHFLANFGIEPIFFLGDPDLFRPTVIISDLWKNFGFGMIVYLAVLAGIDPTYYEAAEIDGANRWQQTIHVTIPTMLPMIIVIATLSLGDILNAGFDQIFNLYNPLVYSTGDIIDTYVYRSSLLNGQYGFGTAVGLFKSGISLVLIIISYRLAYKFAGYRIF</sequence>
<dbReference type="SUPFAM" id="SSF161098">
    <property type="entry name" value="MetI-like"/>
    <property type="match status" value="1"/>
</dbReference>
<protein>
    <submittedName>
        <fullName evidence="9">Sugar ABC transporter permease</fullName>
    </submittedName>
</protein>
<evidence type="ECO:0000256" key="1">
    <source>
        <dbReference type="ARBA" id="ARBA00004651"/>
    </source>
</evidence>
<evidence type="ECO:0000256" key="2">
    <source>
        <dbReference type="ARBA" id="ARBA00022448"/>
    </source>
</evidence>
<dbReference type="PANTHER" id="PTHR43227">
    <property type="entry name" value="BLL4140 PROTEIN"/>
    <property type="match status" value="1"/>
</dbReference>
<evidence type="ECO:0000256" key="7">
    <source>
        <dbReference type="RuleBase" id="RU363032"/>
    </source>
</evidence>
<dbReference type="EMBL" id="JAGTPX010000028">
    <property type="protein sequence ID" value="MBR8671864.1"/>
    <property type="molecule type" value="Genomic_DNA"/>
</dbReference>
<evidence type="ECO:0000259" key="8">
    <source>
        <dbReference type="PROSITE" id="PS50928"/>
    </source>
</evidence>
<feature type="transmembrane region" description="Helical" evidence="7">
    <location>
        <begin position="209"/>
        <end position="228"/>
    </location>
</feature>
<evidence type="ECO:0000256" key="3">
    <source>
        <dbReference type="ARBA" id="ARBA00022475"/>
    </source>
</evidence>
<comment type="subcellular location">
    <subcellularLocation>
        <location evidence="1 7">Cell membrane</location>
        <topology evidence="1 7">Multi-pass membrane protein</topology>
    </subcellularLocation>
</comment>
<gene>
    <name evidence="9" type="ORF">KD144_20220</name>
</gene>
<feature type="transmembrane region" description="Helical" evidence="7">
    <location>
        <begin position="302"/>
        <end position="327"/>
    </location>
</feature>
<comment type="similarity">
    <text evidence="7">Belongs to the binding-protein-dependent transport system permease family.</text>
</comment>
<keyword evidence="3" id="KW-1003">Cell membrane</keyword>
<evidence type="ECO:0000256" key="6">
    <source>
        <dbReference type="ARBA" id="ARBA00023136"/>
    </source>
</evidence>
<proteinExistence type="inferred from homology"/>
<reference evidence="9" key="1">
    <citation type="submission" date="2021-04" db="EMBL/GenBank/DDBJ databases">
        <title>Genomic analysis of electroactive and textile dye degrading Bacillus circulans strain: DC10 isolated from constructed wetland-microbial fuel cells treating textile dye wastewaters.</title>
        <authorList>
            <person name="Patel D.U."/>
            <person name="Desai C.R."/>
        </authorList>
    </citation>
    <scope>NUCLEOTIDE SEQUENCE</scope>
    <source>
        <strain evidence="9">DC10</strain>
    </source>
</reference>
<organism evidence="9">
    <name type="scientific">Niallia circulans</name>
    <name type="common">Bacillus circulans</name>
    <dbReference type="NCBI Taxonomy" id="1397"/>
    <lineage>
        <taxon>Bacteria</taxon>
        <taxon>Bacillati</taxon>
        <taxon>Bacillota</taxon>
        <taxon>Bacilli</taxon>
        <taxon>Bacillales</taxon>
        <taxon>Bacillaceae</taxon>
        <taxon>Niallia</taxon>
    </lineage>
</organism>
<keyword evidence="2 7" id="KW-0813">Transport</keyword>
<evidence type="ECO:0000313" key="9">
    <source>
        <dbReference type="EMBL" id="MBR8671864.1"/>
    </source>
</evidence>
<name>A0A941JPJ5_NIACI</name>
<feature type="transmembrane region" description="Helical" evidence="7">
    <location>
        <begin position="50"/>
        <end position="76"/>
    </location>
</feature>
<dbReference type="CDD" id="cd06261">
    <property type="entry name" value="TM_PBP2"/>
    <property type="match status" value="1"/>
</dbReference>
<dbReference type="AlphaFoldDB" id="A0A941JPJ5"/>
<feature type="domain" description="ABC transmembrane type-1" evidence="8">
    <location>
        <begin position="109"/>
        <end position="323"/>
    </location>
</feature>
<feature type="transmembrane region" description="Helical" evidence="7">
    <location>
        <begin position="249"/>
        <end position="270"/>
    </location>
</feature>
<comment type="caution">
    <text evidence="9">The sequence shown here is derived from an EMBL/GenBank/DDBJ whole genome shotgun (WGS) entry which is preliminary data.</text>
</comment>
<dbReference type="InterPro" id="IPR050809">
    <property type="entry name" value="UgpAE/MalFG_permease"/>
</dbReference>
<evidence type="ECO:0000256" key="4">
    <source>
        <dbReference type="ARBA" id="ARBA00022692"/>
    </source>
</evidence>
<dbReference type="GO" id="GO:0005886">
    <property type="term" value="C:plasma membrane"/>
    <property type="evidence" value="ECO:0007669"/>
    <property type="project" value="UniProtKB-SubCell"/>
</dbReference>
<dbReference type="PANTHER" id="PTHR43227:SF11">
    <property type="entry name" value="BLL4140 PROTEIN"/>
    <property type="match status" value="1"/>
</dbReference>
<dbReference type="Gene3D" id="1.10.3720.10">
    <property type="entry name" value="MetI-like"/>
    <property type="match status" value="1"/>
</dbReference>
<keyword evidence="4 7" id="KW-0812">Transmembrane</keyword>
<feature type="transmembrane region" description="Helical" evidence="7">
    <location>
        <begin position="108"/>
        <end position="134"/>
    </location>
</feature>
<keyword evidence="5 7" id="KW-1133">Transmembrane helix</keyword>
<dbReference type="InterPro" id="IPR000515">
    <property type="entry name" value="MetI-like"/>
</dbReference>
<dbReference type="InterPro" id="IPR035906">
    <property type="entry name" value="MetI-like_sf"/>
</dbReference>